<name>A0AAV4P8A2_CAEEX</name>
<evidence type="ECO:0000313" key="3">
    <source>
        <dbReference type="Proteomes" id="UP001054945"/>
    </source>
</evidence>
<feature type="region of interest" description="Disordered" evidence="1">
    <location>
        <begin position="1"/>
        <end position="33"/>
    </location>
</feature>
<accession>A0AAV4P8A2</accession>
<dbReference type="EMBL" id="BPLR01021671">
    <property type="protein sequence ID" value="GIX92238.1"/>
    <property type="molecule type" value="Genomic_DNA"/>
</dbReference>
<dbReference type="AlphaFoldDB" id="A0AAV4P8A2"/>
<organism evidence="2 3">
    <name type="scientific">Caerostris extrusa</name>
    <name type="common">Bark spider</name>
    <name type="synonym">Caerostris bankana</name>
    <dbReference type="NCBI Taxonomy" id="172846"/>
    <lineage>
        <taxon>Eukaryota</taxon>
        <taxon>Metazoa</taxon>
        <taxon>Ecdysozoa</taxon>
        <taxon>Arthropoda</taxon>
        <taxon>Chelicerata</taxon>
        <taxon>Arachnida</taxon>
        <taxon>Araneae</taxon>
        <taxon>Araneomorphae</taxon>
        <taxon>Entelegynae</taxon>
        <taxon>Araneoidea</taxon>
        <taxon>Araneidae</taxon>
        <taxon>Caerostris</taxon>
    </lineage>
</organism>
<keyword evidence="3" id="KW-1185">Reference proteome</keyword>
<reference evidence="2 3" key="1">
    <citation type="submission" date="2021-06" db="EMBL/GenBank/DDBJ databases">
        <title>Caerostris extrusa draft genome.</title>
        <authorList>
            <person name="Kono N."/>
            <person name="Arakawa K."/>
        </authorList>
    </citation>
    <scope>NUCLEOTIDE SEQUENCE [LARGE SCALE GENOMIC DNA]</scope>
</reference>
<evidence type="ECO:0000256" key="1">
    <source>
        <dbReference type="SAM" id="MobiDB-lite"/>
    </source>
</evidence>
<protein>
    <submittedName>
        <fullName evidence="2">Uncharacterized protein</fullName>
    </submittedName>
</protein>
<gene>
    <name evidence="2" type="ORF">CEXT_69301</name>
</gene>
<dbReference type="Proteomes" id="UP001054945">
    <property type="component" value="Unassembled WGS sequence"/>
</dbReference>
<sequence>MGADSKRVRHTLALSGSFPPVDTRPPPLSPRTTTTRLLGRRVWLRCGDEKAPKANFLRAPGRAKRGRMLLQPKSKVHDG</sequence>
<proteinExistence type="predicted"/>
<comment type="caution">
    <text evidence="2">The sequence shown here is derived from an EMBL/GenBank/DDBJ whole genome shotgun (WGS) entry which is preliminary data.</text>
</comment>
<evidence type="ECO:0000313" key="2">
    <source>
        <dbReference type="EMBL" id="GIX92238.1"/>
    </source>
</evidence>